<dbReference type="GO" id="GO:0005085">
    <property type="term" value="F:guanyl-nucleotide exchange factor activity"/>
    <property type="evidence" value="ECO:0007669"/>
    <property type="project" value="UniProtKB-ARBA"/>
</dbReference>
<sequence length="510" mass="58095">MVIPTKCFLEMSNLFDNFVVAGLSDDKRTDLNTVQLFNHAEEILQVDSAEMLDFTRYPNPLVKISVIDLKAKESVPDGFHVIEQTPGGHSAAFNDVVLLEFQYQRLELDQVPEFCLPWGATIESWNVKQHTPDPTYSNFVLTTADSEQVFGAFLSFYEPYDLEKMTLDECYRLGCDPEILHARRMSSNNLDALDTFTQEPKISLQLLDNLGPFFNSMVGERVVAVTKSICFLSKHSFSETFESFLRALHKRCLATDDNVPIERLLAYFFYEIPLPSLKTPTISVKLFPRALDTSLLLSNDHFSLANSKPLQISLEILGPELLINVLVHLLMEQKMLITSILDQRLTPFCQAIVSMLFPFRWTVCYVPFIHLGIVQIIQSPSPYLIGANSRFFDFFKLPSTSDIAYLDVDTANFVPARLDDGTEISSKLLPKFAYKSLLKKLTDIKKAFSECNTKFKSDLKARSQLVKHDSTSTNHMREEYNLQVNELIVLIRGFVPWGQLFNHNLKQLGP</sequence>
<dbReference type="Proteomes" id="UP001626550">
    <property type="component" value="Unassembled WGS sequence"/>
</dbReference>
<dbReference type="SMART" id="SM00799">
    <property type="entry name" value="DENN"/>
    <property type="match status" value="1"/>
</dbReference>
<dbReference type="EMBL" id="JBJKFK010000027">
    <property type="protein sequence ID" value="KAL3320810.1"/>
    <property type="molecule type" value="Genomic_DNA"/>
</dbReference>
<reference evidence="2 3" key="1">
    <citation type="submission" date="2024-11" db="EMBL/GenBank/DDBJ databases">
        <title>Adaptive evolution of stress response genes in parasites aligns with host niche diversity.</title>
        <authorList>
            <person name="Hahn C."/>
            <person name="Resl P."/>
        </authorList>
    </citation>
    <scope>NUCLEOTIDE SEQUENCE [LARGE SCALE GENOMIC DNA]</scope>
    <source>
        <strain evidence="2">EGGRZ-B1_66</strain>
        <tissue evidence="2">Body</tissue>
    </source>
</reference>
<organism evidence="2 3">
    <name type="scientific">Cichlidogyrus casuarinus</name>
    <dbReference type="NCBI Taxonomy" id="1844966"/>
    <lineage>
        <taxon>Eukaryota</taxon>
        <taxon>Metazoa</taxon>
        <taxon>Spiralia</taxon>
        <taxon>Lophotrochozoa</taxon>
        <taxon>Platyhelminthes</taxon>
        <taxon>Monogenea</taxon>
        <taxon>Monopisthocotylea</taxon>
        <taxon>Dactylogyridea</taxon>
        <taxon>Ancyrocephalidae</taxon>
        <taxon>Cichlidogyrus</taxon>
    </lineage>
</organism>
<protein>
    <submittedName>
        <fullName evidence="2">DENN domain-containing protein 4C</fullName>
    </submittedName>
</protein>
<gene>
    <name evidence="2" type="primary">DENND4C_1</name>
    <name evidence="2" type="ORF">Ciccas_000495</name>
</gene>
<evidence type="ECO:0000259" key="1">
    <source>
        <dbReference type="PROSITE" id="PS50211"/>
    </source>
</evidence>
<dbReference type="InterPro" id="IPR001194">
    <property type="entry name" value="cDENN_dom"/>
</dbReference>
<dbReference type="GO" id="GO:0005737">
    <property type="term" value="C:cytoplasm"/>
    <property type="evidence" value="ECO:0007669"/>
    <property type="project" value="UniProtKB-ARBA"/>
</dbReference>
<accession>A0ABD2QMZ7</accession>
<dbReference type="Gene3D" id="3.40.50.11500">
    <property type="match status" value="1"/>
</dbReference>
<feature type="domain" description="UDENN" evidence="1">
    <location>
        <begin position="62"/>
        <end position="510"/>
    </location>
</feature>
<dbReference type="InterPro" id="IPR005113">
    <property type="entry name" value="uDENN_dom"/>
</dbReference>
<comment type="caution">
    <text evidence="2">The sequence shown here is derived from an EMBL/GenBank/DDBJ whole genome shotgun (WGS) entry which is preliminary data.</text>
</comment>
<dbReference type="Pfam" id="PF02141">
    <property type="entry name" value="DENN"/>
    <property type="match status" value="1"/>
</dbReference>
<dbReference type="PROSITE" id="PS50211">
    <property type="entry name" value="DENN"/>
    <property type="match status" value="1"/>
</dbReference>
<proteinExistence type="predicted"/>
<dbReference type="PANTHER" id="PTHR12296">
    <property type="entry name" value="DENN DOMAIN-CONTAINING PROTEIN 4"/>
    <property type="match status" value="1"/>
</dbReference>
<dbReference type="Pfam" id="PF03456">
    <property type="entry name" value="uDENN"/>
    <property type="match status" value="1"/>
</dbReference>
<evidence type="ECO:0000313" key="2">
    <source>
        <dbReference type="EMBL" id="KAL3320810.1"/>
    </source>
</evidence>
<dbReference type="AlphaFoldDB" id="A0ABD2QMZ7"/>
<dbReference type="Gene3D" id="3.30.450.200">
    <property type="match status" value="1"/>
</dbReference>
<dbReference type="InterPro" id="IPR051696">
    <property type="entry name" value="DENN_Domain_GEFs"/>
</dbReference>
<name>A0ABD2QMZ7_9PLAT</name>
<evidence type="ECO:0000313" key="3">
    <source>
        <dbReference type="Proteomes" id="UP001626550"/>
    </source>
</evidence>
<dbReference type="PANTHER" id="PTHR12296:SF30">
    <property type="entry name" value="DENN DOMAIN-CONTAINING PROTEIN CRAG"/>
    <property type="match status" value="1"/>
</dbReference>
<keyword evidence="3" id="KW-1185">Reference proteome</keyword>
<dbReference type="InterPro" id="IPR037516">
    <property type="entry name" value="Tripartite_DENN"/>
</dbReference>
<dbReference type="InterPro" id="IPR043153">
    <property type="entry name" value="DENN_C"/>
</dbReference>
<dbReference type="SMART" id="SM00800">
    <property type="entry name" value="uDENN"/>
    <property type="match status" value="1"/>
</dbReference>